<accession>A0A1D8URE8</accession>
<dbReference type="KEGG" id="kba:A0U89_02860"/>
<evidence type="ECO:0000313" key="1">
    <source>
        <dbReference type="EMBL" id="AOX16232.1"/>
    </source>
</evidence>
<evidence type="ECO:0000313" key="2">
    <source>
        <dbReference type="Proteomes" id="UP000179145"/>
    </source>
</evidence>
<dbReference type="PANTHER" id="PTHR12304:SF4">
    <property type="entry name" value="URIDINE NUCLEOSIDASE"/>
    <property type="match status" value="1"/>
</dbReference>
<dbReference type="Proteomes" id="UP000179145">
    <property type="component" value="Chromosome"/>
</dbReference>
<protein>
    <submittedName>
        <fullName evidence="1">Nucleoside hydrolase</fullName>
    </submittedName>
</protein>
<dbReference type="GO" id="GO:0008477">
    <property type="term" value="F:purine nucleosidase activity"/>
    <property type="evidence" value="ECO:0007669"/>
    <property type="project" value="TreeGrafter"/>
</dbReference>
<reference evidence="1 2" key="1">
    <citation type="journal article" date="2016" name="Microb. Cell Fact.">
        <title>Dissection of exopolysaccharide biosynthesis in Kozakia baliensis.</title>
        <authorList>
            <person name="Brandt J.U."/>
            <person name="Jakob F."/>
            <person name="Behr J."/>
            <person name="Geissler A.J."/>
            <person name="Vogel R.F."/>
        </authorList>
    </citation>
    <scope>NUCLEOTIDE SEQUENCE [LARGE SCALE GENOMIC DNA]</scope>
    <source>
        <strain evidence="1 2">DSM 14400</strain>
    </source>
</reference>
<dbReference type="OrthoDB" id="9797882at2"/>
<dbReference type="AlphaFoldDB" id="A0A1D8URE8"/>
<dbReference type="GO" id="GO:0006152">
    <property type="term" value="P:purine nucleoside catabolic process"/>
    <property type="evidence" value="ECO:0007669"/>
    <property type="project" value="TreeGrafter"/>
</dbReference>
<dbReference type="InterPro" id="IPR023186">
    <property type="entry name" value="IUNH"/>
</dbReference>
<keyword evidence="1" id="KW-0378">Hydrolase</keyword>
<dbReference type="PANTHER" id="PTHR12304">
    <property type="entry name" value="INOSINE-URIDINE PREFERRING NUCLEOSIDE HYDROLASE"/>
    <property type="match status" value="1"/>
</dbReference>
<dbReference type="STRING" id="153496.A0U89_02860"/>
<dbReference type="InterPro" id="IPR001910">
    <property type="entry name" value="Inosine/uridine_hydrolase_dom"/>
</dbReference>
<dbReference type="InterPro" id="IPR036452">
    <property type="entry name" value="Ribo_hydro-like"/>
</dbReference>
<dbReference type="CDD" id="cd02651">
    <property type="entry name" value="nuc_hydro_IU_UC_XIUA"/>
    <property type="match status" value="1"/>
</dbReference>
<proteinExistence type="predicted"/>
<dbReference type="eggNOG" id="COG1957">
    <property type="taxonomic scope" value="Bacteria"/>
</dbReference>
<dbReference type="RefSeq" id="WP_070402036.1">
    <property type="nucleotide sequence ID" value="NZ_BJVW01000002.1"/>
</dbReference>
<keyword evidence="2" id="KW-1185">Reference proteome</keyword>
<dbReference type="GO" id="GO:0005829">
    <property type="term" value="C:cytosol"/>
    <property type="evidence" value="ECO:0007669"/>
    <property type="project" value="TreeGrafter"/>
</dbReference>
<name>A0A1D8URE8_9PROT</name>
<dbReference type="Pfam" id="PF01156">
    <property type="entry name" value="IU_nuc_hydro"/>
    <property type="match status" value="1"/>
</dbReference>
<dbReference type="SUPFAM" id="SSF53590">
    <property type="entry name" value="Nucleoside hydrolase"/>
    <property type="match status" value="1"/>
</dbReference>
<dbReference type="EMBL" id="CP014674">
    <property type="protein sequence ID" value="AOX16232.1"/>
    <property type="molecule type" value="Genomic_DNA"/>
</dbReference>
<organism evidence="1 2">
    <name type="scientific">Kozakia baliensis</name>
    <dbReference type="NCBI Taxonomy" id="153496"/>
    <lineage>
        <taxon>Bacteria</taxon>
        <taxon>Pseudomonadati</taxon>
        <taxon>Pseudomonadota</taxon>
        <taxon>Alphaproteobacteria</taxon>
        <taxon>Acetobacterales</taxon>
        <taxon>Acetobacteraceae</taxon>
        <taxon>Kozakia</taxon>
    </lineage>
</organism>
<sequence length="309" mass="33291">MKIIIDTDPGQDDAITFFLALASPEIELLGITTVAGNVTVSQTTENALKALDLIGRTDIPVHRGADRPLLAPGVTATHVHGQTGFEGAELPPPSRGATPGHAVDFLIETLMRHPPGDITICAIGPLTNLTLALAKEPALRTRIGRVVLMGGAFSEVGNITCAAEFNFYVDPHAAAMVCESGAPLTVIPLDVTHQLHTSAARLARFRTLGNRIGPIIADWLVFEKRFEANKYGTDGGPLHDPNTVMWLIRPDLYRGREVNLRVETQGALTLGASVVDWWGISGLAPNALFLREVDVEGVYETLFERLARL</sequence>
<dbReference type="Gene3D" id="3.90.245.10">
    <property type="entry name" value="Ribonucleoside hydrolase-like"/>
    <property type="match status" value="1"/>
</dbReference>
<gene>
    <name evidence="1" type="ORF">A0U89_02860</name>
</gene>